<evidence type="ECO:0000256" key="1">
    <source>
        <dbReference type="SAM" id="MobiDB-lite"/>
    </source>
</evidence>
<feature type="transmembrane region" description="Helical" evidence="2">
    <location>
        <begin position="75"/>
        <end position="105"/>
    </location>
</feature>
<evidence type="ECO:0000313" key="4">
    <source>
        <dbReference type="Proteomes" id="UP000762676"/>
    </source>
</evidence>
<dbReference type="AlphaFoldDB" id="A0AAV4GH91"/>
<keyword evidence="4" id="KW-1185">Reference proteome</keyword>
<keyword evidence="2" id="KW-0472">Membrane</keyword>
<keyword evidence="2" id="KW-0812">Transmembrane</keyword>
<gene>
    <name evidence="3" type="ORF">ElyMa_000677800</name>
</gene>
<proteinExistence type="predicted"/>
<accession>A0AAV4GH91</accession>
<feature type="transmembrane region" description="Helical" evidence="2">
    <location>
        <begin position="46"/>
        <end position="69"/>
    </location>
</feature>
<dbReference type="EMBL" id="BMAT01001398">
    <property type="protein sequence ID" value="GFR84684.1"/>
    <property type="molecule type" value="Genomic_DNA"/>
</dbReference>
<evidence type="ECO:0008006" key="5">
    <source>
        <dbReference type="Google" id="ProtNLM"/>
    </source>
</evidence>
<evidence type="ECO:0000313" key="3">
    <source>
        <dbReference type="EMBL" id="GFR84684.1"/>
    </source>
</evidence>
<feature type="region of interest" description="Disordered" evidence="1">
    <location>
        <begin position="21"/>
        <end position="40"/>
    </location>
</feature>
<protein>
    <recommendedName>
        <fullName evidence="5">ABC transmembrane type-1 domain-containing protein</fullName>
    </recommendedName>
</protein>
<keyword evidence="2" id="KW-1133">Transmembrane helix</keyword>
<dbReference type="Proteomes" id="UP000762676">
    <property type="component" value="Unassembled WGS sequence"/>
</dbReference>
<evidence type="ECO:0000256" key="2">
    <source>
        <dbReference type="SAM" id="Phobius"/>
    </source>
</evidence>
<sequence>MECTRSKSLFVIFDFSQSEETVTSDDDPHAEKKIGSRTRASRGADVVVGWGVVVVVIVVVALAAVLVLLSEVVVGWGVVVVVIVVVALAAVLVLLSEVVVVEVVVQ</sequence>
<reference evidence="3 4" key="1">
    <citation type="journal article" date="2021" name="Elife">
        <title>Chloroplast acquisition without the gene transfer in kleptoplastic sea slugs, Plakobranchus ocellatus.</title>
        <authorList>
            <person name="Maeda T."/>
            <person name="Takahashi S."/>
            <person name="Yoshida T."/>
            <person name="Shimamura S."/>
            <person name="Takaki Y."/>
            <person name="Nagai Y."/>
            <person name="Toyoda A."/>
            <person name="Suzuki Y."/>
            <person name="Arimoto A."/>
            <person name="Ishii H."/>
            <person name="Satoh N."/>
            <person name="Nishiyama T."/>
            <person name="Hasebe M."/>
            <person name="Maruyama T."/>
            <person name="Minagawa J."/>
            <person name="Obokata J."/>
            <person name="Shigenobu S."/>
        </authorList>
    </citation>
    <scope>NUCLEOTIDE SEQUENCE [LARGE SCALE GENOMIC DNA]</scope>
</reference>
<comment type="caution">
    <text evidence="3">The sequence shown here is derived from an EMBL/GenBank/DDBJ whole genome shotgun (WGS) entry which is preliminary data.</text>
</comment>
<name>A0AAV4GH91_9GAST</name>
<organism evidence="3 4">
    <name type="scientific">Elysia marginata</name>
    <dbReference type="NCBI Taxonomy" id="1093978"/>
    <lineage>
        <taxon>Eukaryota</taxon>
        <taxon>Metazoa</taxon>
        <taxon>Spiralia</taxon>
        <taxon>Lophotrochozoa</taxon>
        <taxon>Mollusca</taxon>
        <taxon>Gastropoda</taxon>
        <taxon>Heterobranchia</taxon>
        <taxon>Euthyneura</taxon>
        <taxon>Panpulmonata</taxon>
        <taxon>Sacoglossa</taxon>
        <taxon>Placobranchoidea</taxon>
        <taxon>Plakobranchidae</taxon>
        <taxon>Elysia</taxon>
    </lineage>
</organism>